<dbReference type="PROSITE" id="PS51781">
    <property type="entry name" value="SH3B"/>
    <property type="match status" value="1"/>
</dbReference>
<dbReference type="EMBL" id="DSXR01000043">
    <property type="protein sequence ID" value="HGS86682.1"/>
    <property type="molecule type" value="Genomic_DNA"/>
</dbReference>
<dbReference type="AlphaFoldDB" id="A0A7C4KYK2"/>
<feature type="chain" id="PRO_5028248571" description="SH3b domain-containing protein" evidence="2">
    <location>
        <begin position="23"/>
        <end position="247"/>
    </location>
</feature>
<organism evidence="4">
    <name type="scientific">Bellilinea caldifistulae</name>
    <dbReference type="NCBI Taxonomy" id="360411"/>
    <lineage>
        <taxon>Bacteria</taxon>
        <taxon>Bacillati</taxon>
        <taxon>Chloroflexota</taxon>
        <taxon>Anaerolineae</taxon>
        <taxon>Anaerolineales</taxon>
        <taxon>Anaerolineaceae</taxon>
        <taxon>Bellilinea</taxon>
    </lineage>
</organism>
<name>A0A7C4KYK2_9CHLR</name>
<reference evidence="4" key="1">
    <citation type="journal article" date="2020" name="mSystems">
        <title>Genome- and Community-Level Interaction Insights into Carbon Utilization and Element Cycling Functions of Hydrothermarchaeota in Hydrothermal Sediment.</title>
        <authorList>
            <person name="Zhou Z."/>
            <person name="Liu Y."/>
            <person name="Xu W."/>
            <person name="Pan J."/>
            <person name="Luo Z.H."/>
            <person name="Li M."/>
        </authorList>
    </citation>
    <scope>NUCLEOTIDE SEQUENCE [LARGE SCALE GENOMIC DNA]</scope>
    <source>
        <strain evidence="4">SpSt-556</strain>
    </source>
</reference>
<gene>
    <name evidence="4" type="ORF">ENT17_03595</name>
</gene>
<dbReference type="InterPro" id="IPR003646">
    <property type="entry name" value="SH3-like_bac-type"/>
</dbReference>
<keyword evidence="2" id="KW-0732">Signal</keyword>
<evidence type="ECO:0000259" key="3">
    <source>
        <dbReference type="PROSITE" id="PS51781"/>
    </source>
</evidence>
<accession>A0A7C4KYK2</accession>
<feature type="compositionally biased region" description="Low complexity" evidence="1">
    <location>
        <begin position="30"/>
        <end position="47"/>
    </location>
</feature>
<evidence type="ECO:0000256" key="1">
    <source>
        <dbReference type="SAM" id="MobiDB-lite"/>
    </source>
</evidence>
<sequence length="247" mass="26830">MRALFRTGFLLLLLLLFTGCNALNQPTPTPTETLLPSPLPPTATFTPSPTPLPSATPTPTATPFAPFEVRTAVDWVNVRSNPGYLFTVQASVRKGTVFTVRGKSPGGEWIRVENDKGISGWIFAQLLESAVDLQAVPVIQPEEVVTVMGRVADRTGKPISEIQFKITQGEAPNQLRTDAMTDPEGVFYAFMPRSARGDWVVEYTAIACTSNLMDEKCNCIGGACGSPDPTKVTINLPDFPALVFEWK</sequence>
<dbReference type="PROSITE" id="PS51257">
    <property type="entry name" value="PROKAR_LIPOPROTEIN"/>
    <property type="match status" value="1"/>
</dbReference>
<feature type="signal peptide" evidence="2">
    <location>
        <begin position="1"/>
        <end position="22"/>
    </location>
</feature>
<dbReference type="Gene3D" id="2.30.30.40">
    <property type="entry name" value="SH3 Domains"/>
    <property type="match status" value="1"/>
</dbReference>
<proteinExistence type="predicted"/>
<feature type="domain" description="SH3b" evidence="3">
    <location>
        <begin position="65"/>
        <end position="131"/>
    </location>
</feature>
<dbReference type="Pfam" id="PF08239">
    <property type="entry name" value="SH3_3"/>
    <property type="match status" value="1"/>
</dbReference>
<protein>
    <recommendedName>
        <fullName evidence="3">SH3b domain-containing protein</fullName>
    </recommendedName>
</protein>
<dbReference type="SMART" id="SM00287">
    <property type="entry name" value="SH3b"/>
    <property type="match status" value="1"/>
</dbReference>
<feature type="region of interest" description="Disordered" evidence="1">
    <location>
        <begin position="28"/>
        <end position="61"/>
    </location>
</feature>
<evidence type="ECO:0000256" key="2">
    <source>
        <dbReference type="SAM" id="SignalP"/>
    </source>
</evidence>
<evidence type="ECO:0000313" key="4">
    <source>
        <dbReference type="EMBL" id="HGS86682.1"/>
    </source>
</evidence>
<comment type="caution">
    <text evidence="4">The sequence shown here is derived from an EMBL/GenBank/DDBJ whole genome shotgun (WGS) entry which is preliminary data.</text>
</comment>